<keyword evidence="2" id="KW-1185">Reference proteome</keyword>
<dbReference type="GeneID" id="54987793"/>
<sequence>MGDLKEYADRLKFEIMAADFLTTEDREMVFDLIEKVLGDTDA</sequence>
<dbReference type="KEGG" id="vg:54987793"/>
<name>A0A2K9V400_9CAUD</name>
<organism evidence="1 2">
    <name type="scientific">Faecalibacterium phage FP_Taranis</name>
    <dbReference type="NCBI Taxonomy" id="2070186"/>
    <lineage>
        <taxon>Viruses</taxon>
        <taxon>Duplodnaviria</taxon>
        <taxon>Heunggongvirae</taxon>
        <taxon>Uroviricota</taxon>
        <taxon>Caudoviricetes</taxon>
        <taxon>Taranisvirus</taxon>
        <taxon>Taranisvirus taranis</taxon>
    </lineage>
</organism>
<dbReference type="RefSeq" id="YP_009797379.1">
    <property type="nucleotide sequence ID" value="NC_047914.1"/>
</dbReference>
<dbReference type="EMBL" id="MG711467">
    <property type="protein sequence ID" value="AUV56829.1"/>
    <property type="molecule type" value="Genomic_DNA"/>
</dbReference>
<protein>
    <submittedName>
        <fullName evidence="1">Uncharacterized protein</fullName>
    </submittedName>
</protein>
<accession>A0A2K9V400</accession>
<reference evidence="1 2" key="1">
    <citation type="submission" date="2017-12" db="EMBL/GenBank/DDBJ databases">
        <title>Phages infecting Faecalibacterium prausnitzii belong to novel viral genera that help decipher intestinal viromes.</title>
        <authorList>
            <person name="Petit M.-A."/>
            <person name="De Paepe M."/>
            <person name="Benevides L."/>
            <person name="Langella P."/>
        </authorList>
    </citation>
    <scope>NUCLEOTIDE SEQUENCE [LARGE SCALE GENOMIC DNA]</scope>
</reference>
<evidence type="ECO:0000313" key="2">
    <source>
        <dbReference type="Proteomes" id="UP000241620"/>
    </source>
</evidence>
<dbReference type="Proteomes" id="UP000241620">
    <property type="component" value="Segment"/>
</dbReference>
<evidence type="ECO:0000313" key="1">
    <source>
        <dbReference type="EMBL" id="AUV56829.1"/>
    </source>
</evidence>
<proteinExistence type="predicted"/>